<evidence type="ECO:0000256" key="3">
    <source>
        <dbReference type="ARBA" id="ARBA00023237"/>
    </source>
</evidence>
<dbReference type="PANTHER" id="PTHR40980:SF4">
    <property type="entry name" value="TONB-DEPENDENT RECEPTOR-LIKE BETA-BARREL DOMAIN-CONTAINING PROTEIN"/>
    <property type="match status" value="1"/>
</dbReference>
<reference evidence="4 5" key="1">
    <citation type="submission" date="2018-08" db="EMBL/GenBank/DDBJ databases">
        <title>A genome reference for cultivated species of the human gut microbiota.</title>
        <authorList>
            <person name="Zou Y."/>
            <person name="Xue W."/>
            <person name="Luo G."/>
        </authorList>
    </citation>
    <scope>NUCLEOTIDE SEQUENCE [LARGE SCALE GENOMIC DNA]</scope>
    <source>
        <strain evidence="4 5">AM34-17</strain>
    </source>
</reference>
<dbReference type="Proteomes" id="UP000286260">
    <property type="component" value="Unassembled WGS sequence"/>
</dbReference>
<keyword evidence="2" id="KW-0472">Membrane</keyword>
<dbReference type="SUPFAM" id="SSF49452">
    <property type="entry name" value="Starch-binding domain-like"/>
    <property type="match status" value="1"/>
</dbReference>
<evidence type="ECO:0000256" key="2">
    <source>
        <dbReference type="ARBA" id="ARBA00023136"/>
    </source>
</evidence>
<dbReference type="GO" id="GO:0030246">
    <property type="term" value="F:carbohydrate binding"/>
    <property type="evidence" value="ECO:0007669"/>
    <property type="project" value="InterPro"/>
</dbReference>
<dbReference type="InterPro" id="IPR041700">
    <property type="entry name" value="OMP_b-brl_3"/>
</dbReference>
<protein>
    <submittedName>
        <fullName evidence="4">TonB-dependent receptor</fullName>
    </submittedName>
</protein>
<accession>A0A3R6K6U5</accession>
<dbReference type="Gene3D" id="2.170.130.10">
    <property type="entry name" value="TonB-dependent receptor, plug domain"/>
    <property type="match status" value="1"/>
</dbReference>
<gene>
    <name evidence="4" type="ORF">DW828_15225</name>
</gene>
<dbReference type="AlphaFoldDB" id="A0A3R6K6U5"/>
<dbReference type="Pfam" id="PF14905">
    <property type="entry name" value="OMP_b-brl_3"/>
    <property type="match status" value="1"/>
</dbReference>
<keyword evidence="4" id="KW-0675">Receptor</keyword>
<dbReference type="PANTHER" id="PTHR40980">
    <property type="entry name" value="PLUG DOMAIN-CONTAINING PROTEIN"/>
    <property type="match status" value="1"/>
</dbReference>
<dbReference type="InterPro" id="IPR012910">
    <property type="entry name" value="Plug_dom"/>
</dbReference>
<dbReference type="Pfam" id="PF13620">
    <property type="entry name" value="CarboxypepD_reg"/>
    <property type="match status" value="1"/>
</dbReference>
<dbReference type="RefSeq" id="WP_122204814.1">
    <property type="nucleotide sequence ID" value="NZ_QRPL01000020.1"/>
</dbReference>
<evidence type="ECO:0000256" key="1">
    <source>
        <dbReference type="ARBA" id="ARBA00004442"/>
    </source>
</evidence>
<comment type="caution">
    <text evidence="4">The sequence shown here is derived from an EMBL/GenBank/DDBJ whole genome shotgun (WGS) entry which is preliminary data.</text>
</comment>
<dbReference type="GO" id="GO:0009279">
    <property type="term" value="C:cell outer membrane"/>
    <property type="evidence" value="ECO:0007669"/>
    <property type="project" value="UniProtKB-SubCell"/>
</dbReference>
<dbReference type="InterPro" id="IPR037066">
    <property type="entry name" value="Plug_dom_sf"/>
</dbReference>
<evidence type="ECO:0000313" key="4">
    <source>
        <dbReference type="EMBL" id="RHC81800.1"/>
    </source>
</evidence>
<sequence>MKKCFCLLLTLLCISYSAVAASGFRIKGKIVDANNNQPIDFADVLLFREGDVNPVFHALPDRDGTFRIADVKDGKYNLLVRLVGYDLYNRPGIVLDAVSKAVDLGTIAMKPLEVGLAEVEVVAQKKQVIYKLDKKVIEASSNLLAGGGSAVDILENTPSIRVDAEGEVSFRGSTGFTVYVDGKPSVFSGTQALEQIPAGHIENIEIITTPSARHDTGGDVGIINIVTKKHAQHGFSGMVNLTGSTVLSRGVDFLVSQQNKASRWYLGGVWSDRLRKSDFDQEKTTIISDTATTSHSNGPRKSNNFNYSMKAGWMYTLPHTTLNADFEGGYGGRTRNGDLDYKEKRLTDGATFGEGDYYSRDDYDLHETYFQGTIGFDHKFDDKGHQLMGSFYLKYGGNAMEYFQSDLFNKNNEREKGHRAWEDEHRWTVRGNLDYIYPYSKTGRIEGGYQYFSYLEDGDYTMHFWDPVKKEFYNRDDIYNTFYFQHGINSVYAIVADSYKSFDFQAGMRGEHTHRVLRSSIPGKDRTYNKFEFFPSLHLGYTFPKEHKLLVSYSRRITRPELFFMEPYITYRDFYSAEIGNPDIRSEYINSFELNYKKNIGEHTVSATVFHRNRKDKIERLRVPYEAGVTLDSMANVGHDYSTGIELSGQVQLTRWWNMNLNGSLYHYKVKNQYKTGGENETSTNYDVMWNNSFDVFKYTRIQVDGNFVGPSVTTQGRTDAFWYVNLAVRQQLMSRRLSATLSFRDVFNSARYVSKIITSDLQSVTRIRPSYPLITLTLSYTFNNFKAKSSQKKEDHDLFEGTNH</sequence>
<dbReference type="InterPro" id="IPR013784">
    <property type="entry name" value="Carb-bd-like_fold"/>
</dbReference>
<evidence type="ECO:0000313" key="5">
    <source>
        <dbReference type="Proteomes" id="UP000286260"/>
    </source>
</evidence>
<dbReference type="SUPFAM" id="SSF56935">
    <property type="entry name" value="Porins"/>
    <property type="match status" value="1"/>
</dbReference>
<name>A0A3R6K6U5_9BACT</name>
<organism evidence="4 5">
    <name type="scientific">Parabacteroides merdae</name>
    <dbReference type="NCBI Taxonomy" id="46503"/>
    <lineage>
        <taxon>Bacteria</taxon>
        <taxon>Pseudomonadati</taxon>
        <taxon>Bacteroidota</taxon>
        <taxon>Bacteroidia</taxon>
        <taxon>Bacteroidales</taxon>
        <taxon>Tannerellaceae</taxon>
        <taxon>Parabacteroides</taxon>
    </lineage>
</organism>
<keyword evidence="3" id="KW-0998">Cell outer membrane</keyword>
<dbReference type="Pfam" id="PF07715">
    <property type="entry name" value="Plug"/>
    <property type="match status" value="1"/>
</dbReference>
<proteinExistence type="predicted"/>
<dbReference type="Gene3D" id="2.40.170.20">
    <property type="entry name" value="TonB-dependent receptor, beta-barrel domain"/>
    <property type="match status" value="1"/>
</dbReference>
<dbReference type="EMBL" id="QSII01000023">
    <property type="protein sequence ID" value="RHC81800.1"/>
    <property type="molecule type" value="Genomic_DNA"/>
</dbReference>
<dbReference type="InterPro" id="IPR036942">
    <property type="entry name" value="Beta-barrel_TonB_sf"/>
</dbReference>
<dbReference type="Gene3D" id="2.60.40.1120">
    <property type="entry name" value="Carboxypeptidase-like, regulatory domain"/>
    <property type="match status" value="1"/>
</dbReference>
<comment type="subcellular location">
    <subcellularLocation>
        <location evidence="1">Cell outer membrane</location>
    </subcellularLocation>
</comment>